<keyword evidence="1" id="KW-0472">Membrane</keyword>
<dbReference type="Proteomes" id="UP001580407">
    <property type="component" value="Unassembled WGS sequence"/>
</dbReference>
<dbReference type="EMBL" id="JBHILM010000007">
    <property type="protein sequence ID" value="MFB5680919.1"/>
    <property type="molecule type" value="Genomic_DNA"/>
</dbReference>
<protein>
    <recommendedName>
        <fullName evidence="4">DUF4083 domain-containing protein</fullName>
    </recommendedName>
</protein>
<evidence type="ECO:0000313" key="2">
    <source>
        <dbReference type="EMBL" id="MFB5680919.1"/>
    </source>
</evidence>
<organism evidence="2 3">
    <name type="scientific">Paenibacillus terreus</name>
    <dbReference type="NCBI Taxonomy" id="1387834"/>
    <lineage>
        <taxon>Bacteria</taxon>
        <taxon>Bacillati</taxon>
        <taxon>Bacillota</taxon>
        <taxon>Bacilli</taxon>
        <taxon>Bacillales</taxon>
        <taxon>Paenibacillaceae</taxon>
        <taxon>Paenibacillus</taxon>
    </lineage>
</organism>
<comment type="caution">
    <text evidence="2">The sequence shown here is derived from an EMBL/GenBank/DDBJ whole genome shotgun (WGS) entry which is preliminary data.</text>
</comment>
<reference evidence="2 3" key="1">
    <citation type="submission" date="2024-09" db="EMBL/GenBank/DDBJ databases">
        <authorList>
            <person name="Ruan L."/>
        </authorList>
    </citation>
    <scope>NUCLEOTIDE SEQUENCE [LARGE SCALE GENOMIC DNA]</scope>
    <source>
        <strain evidence="2 3">D33</strain>
    </source>
</reference>
<keyword evidence="1" id="KW-0812">Transmembrane</keyword>
<name>A0ABV5B7S3_9BACL</name>
<accession>A0ABV5B7S3</accession>
<keyword evidence="1" id="KW-1133">Transmembrane helix</keyword>
<feature type="transmembrane region" description="Helical" evidence="1">
    <location>
        <begin position="6"/>
        <end position="23"/>
    </location>
</feature>
<dbReference type="RefSeq" id="WP_375524715.1">
    <property type="nucleotide sequence ID" value="NZ_JBHILM010000007.1"/>
</dbReference>
<sequence length="54" mass="6429">MIPLIALLLIVILVELIIIEVRFKRKMEIDKKMLDRLDLIIKELERLKGKVTEE</sequence>
<evidence type="ECO:0000256" key="1">
    <source>
        <dbReference type="SAM" id="Phobius"/>
    </source>
</evidence>
<keyword evidence="3" id="KW-1185">Reference proteome</keyword>
<evidence type="ECO:0000313" key="3">
    <source>
        <dbReference type="Proteomes" id="UP001580407"/>
    </source>
</evidence>
<evidence type="ECO:0008006" key="4">
    <source>
        <dbReference type="Google" id="ProtNLM"/>
    </source>
</evidence>
<proteinExistence type="predicted"/>
<gene>
    <name evidence="2" type="ORF">ACE3NQ_08360</name>
</gene>